<dbReference type="GO" id="GO:0005737">
    <property type="term" value="C:cytoplasm"/>
    <property type="evidence" value="ECO:0007669"/>
    <property type="project" value="UniProtKB-SubCell"/>
</dbReference>
<evidence type="ECO:0000256" key="1">
    <source>
        <dbReference type="ARBA" id="ARBA00004496"/>
    </source>
</evidence>
<evidence type="ECO:0000256" key="2">
    <source>
        <dbReference type="ARBA" id="ARBA00007083"/>
    </source>
</evidence>
<dbReference type="Pfam" id="PF14974">
    <property type="entry name" value="P_C10"/>
    <property type="match status" value="1"/>
</dbReference>
<dbReference type="PANTHER" id="PTHR13463">
    <property type="entry name" value="PROTEIN C10"/>
    <property type="match status" value="1"/>
</dbReference>
<reference evidence="6" key="1">
    <citation type="submission" date="2020-01" db="EMBL/GenBank/DDBJ databases">
        <title>Draft genome sequence of the Termite Coptotermes fromosanus.</title>
        <authorList>
            <person name="Itakura S."/>
            <person name="Yosikawa Y."/>
            <person name="Umezawa K."/>
        </authorList>
    </citation>
    <scope>NUCLEOTIDE SEQUENCE [LARGE SCALE GENOMIC DNA]</scope>
</reference>
<keyword evidence="4" id="KW-0963">Cytoplasm</keyword>
<accession>A0A6L2Q7R7</accession>
<comment type="caution">
    <text evidence="5">The sequence shown here is derived from an EMBL/GenBank/DDBJ whole genome shotgun (WGS) entry which is preliminary data.</text>
</comment>
<evidence type="ECO:0000256" key="3">
    <source>
        <dbReference type="ARBA" id="ARBA00020502"/>
    </source>
</evidence>
<dbReference type="FunCoup" id="A0A6L2Q7R7">
    <property type="interactions" value="4"/>
</dbReference>
<gene>
    <name evidence="5" type="ORF">Cfor_00992</name>
</gene>
<comment type="subcellular location">
    <subcellularLocation>
        <location evidence="1">Cytoplasm</location>
    </subcellularLocation>
</comment>
<dbReference type="OrthoDB" id="75738at2759"/>
<evidence type="ECO:0000256" key="4">
    <source>
        <dbReference type="ARBA" id="ARBA00022490"/>
    </source>
</evidence>
<evidence type="ECO:0000313" key="6">
    <source>
        <dbReference type="Proteomes" id="UP000502823"/>
    </source>
</evidence>
<dbReference type="InParanoid" id="A0A6L2Q7R7"/>
<sequence length="147" mass="16291">MPTKREVMLHAKGGIEPVFEAGVYANRHKRTGNVKVRSLPSGFIPDSVLSSVLEAISLPENATKLGEAKDNAGNDMLKMMQFVFPIIMQIEMDVIKNYGFVEGREGIVHFAQAIRTLEREDPEVAHLHAQVRAHFLPPVSINTEPSS</sequence>
<protein>
    <recommendedName>
        <fullName evidence="3">Protein C10</fullName>
    </recommendedName>
</protein>
<keyword evidence="6" id="KW-1185">Reference proteome</keyword>
<dbReference type="AlphaFoldDB" id="A0A6L2Q7R7"/>
<dbReference type="EMBL" id="BLKM01000907">
    <property type="protein sequence ID" value="GFG39562.1"/>
    <property type="molecule type" value="Genomic_DNA"/>
</dbReference>
<dbReference type="PANTHER" id="PTHR13463:SF3">
    <property type="entry name" value="PROTEIN C10"/>
    <property type="match status" value="1"/>
</dbReference>
<comment type="similarity">
    <text evidence="2">Belongs to the UPF0456 family.</text>
</comment>
<organism evidence="5 6">
    <name type="scientific">Coptotermes formosanus</name>
    <name type="common">Formosan subterranean termite</name>
    <dbReference type="NCBI Taxonomy" id="36987"/>
    <lineage>
        <taxon>Eukaryota</taxon>
        <taxon>Metazoa</taxon>
        <taxon>Ecdysozoa</taxon>
        <taxon>Arthropoda</taxon>
        <taxon>Hexapoda</taxon>
        <taxon>Insecta</taxon>
        <taxon>Pterygota</taxon>
        <taxon>Neoptera</taxon>
        <taxon>Polyneoptera</taxon>
        <taxon>Dictyoptera</taxon>
        <taxon>Blattodea</taxon>
        <taxon>Blattoidea</taxon>
        <taxon>Termitoidae</taxon>
        <taxon>Rhinotermitidae</taxon>
        <taxon>Coptotermes</taxon>
    </lineage>
</organism>
<proteinExistence type="inferred from homology"/>
<dbReference type="GO" id="GO:0009791">
    <property type="term" value="P:post-embryonic development"/>
    <property type="evidence" value="ECO:0007669"/>
    <property type="project" value="TreeGrafter"/>
</dbReference>
<dbReference type="InterPro" id="IPR026317">
    <property type="entry name" value="P_C10"/>
</dbReference>
<name>A0A6L2Q7R7_COPFO</name>
<evidence type="ECO:0000313" key="5">
    <source>
        <dbReference type="EMBL" id="GFG39562.1"/>
    </source>
</evidence>
<dbReference type="Proteomes" id="UP000502823">
    <property type="component" value="Unassembled WGS sequence"/>
</dbReference>